<dbReference type="FunFam" id="1.20.5.500:FF:000001">
    <property type="entry name" value="Type II keratin 23"/>
    <property type="match status" value="1"/>
</dbReference>
<dbReference type="Pfam" id="PF00038">
    <property type="entry name" value="Filament"/>
    <property type="match status" value="1"/>
</dbReference>
<dbReference type="GO" id="GO:0030280">
    <property type="term" value="F:structural constituent of skin epidermis"/>
    <property type="evidence" value="ECO:0007669"/>
    <property type="project" value="TreeGrafter"/>
</dbReference>
<dbReference type="GO" id="GO:0045095">
    <property type="term" value="C:keratin filament"/>
    <property type="evidence" value="ECO:0007669"/>
    <property type="project" value="InterPro"/>
</dbReference>
<dbReference type="Gene3D" id="1.20.5.1160">
    <property type="entry name" value="Vasodilator-stimulated phosphoprotein"/>
    <property type="match status" value="1"/>
</dbReference>
<dbReference type="GO" id="GO:0005615">
    <property type="term" value="C:extracellular space"/>
    <property type="evidence" value="ECO:0007669"/>
    <property type="project" value="TreeGrafter"/>
</dbReference>
<gene>
    <name evidence="7" type="ORF">CCH79_00006689</name>
</gene>
<dbReference type="GO" id="GO:0031424">
    <property type="term" value="P:keratinization"/>
    <property type="evidence" value="ECO:0007669"/>
    <property type="project" value="TreeGrafter"/>
</dbReference>
<evidence type="ECO:0000256" key="1">
    <source>
        <dbReference type="ARBA" id="ARBA00022744"/>
    </source>
</evidence>
<dbReference type="InterPro" id="IPR032444">
    <property type="entry name" value="Keratin_2_head"/>
</dbReference>
<dbReference type="Gene3D" id="1.20.5.170">
    <property type="match status" value="1"/>
</dbReference>
<dbReference type="Proteomes" id="UP000250572">
    <property type="component" value="Unassembled WGS sequence"/>
</dbReference>
<dbReference type="PRINTS" id="PR01276">
    <property type="entry name" value="TYPE2KERATIN"/>
</dbReference>
<evidence type="ECO:0000313" key="7">
    <source>
        <dbReference type="EMBL" id="PWA31908.1"/>
    </source>
</evidence>
<dbReference type="InterPro" id="IPR039008">
    <property type="entry name" value="IF_rod_dom"/>
</dbReference>
<dbReference type="PROSITE" id="PS51842">
    <property type="entry name" value="IF_ROD_2"/>
    <property type="match status" value="1"/>
</dbReference>
<sequence length="563" mass="64215">MALYVCTLLAMWKRMSSTRGTESVSCRSSSDAASSFIISANSPCSTSCGRRWQVHSRERRKSLAVFHMCRTLSSQIALASVFPQRRFNPGSRYMSATHSTSNTLSIVSWTGKKNRSAVDVIHDVNEDFMGDVVQRYHRGTGLRLQLLTLTEVVLQQALSCRAQWWDVFILKHPQSRQMIGFSTKSMGSYPARKSSTTNNVVPIKPVTVNTSLLTPLKTDIDPEIQALRTQEKEQIKGLNNRFVSHIKKVQLLEQQNKMLETKWQLLQSQAASSSSIELKYNAYIANLKKQLEGIHNDGKRLEAERSSWNGQLDKYRSKYEEETGKKNDSEMCFVALKKEADAGFNSKEALEIMLSSLTDKFNFLKAVHDAEMRELQGCLKNTSVVVEMDNSRSLNMDRILSDVKAHYEEIAAQSREETEYWYRTKFDLMTTQAKQYGADLHSTKAEIAEMKRLISRLEHEIDVIKAQCDSIQNTITEVESNGQQAVLNAKDRIKDLEKSLMDAKHVMAKQVREYQELMNVKMALDMEISTYMKLMEGEEDRFGQETVINIHSAPIRHLLDFLG</sequence>
<keyword evidence="8" id="KW-1185">Reference proteome</keyword>
<feature type="domain" description="IF rod" evidence="6">
    <location>
        <begin position="231"/>
        <end position="542"/>
    </location>
</feature>
<dbReference type="GO" id="GO:0045109">
    <property type="term" value="P:intermediate filament organization"/>
    <property type="evidence" value="ECO:0007669"/>
    <property type="project" value="TreeGrafter"/>
</dbReference>
<evidence type="ECO:0000256" key="2">
    <source>
        <dbReference type="ARBA" id="ARBA00022754"/>
    </source>
</evidence>
<comment type="similarity">
    <text evidence="4">Belongs to the intermediate filament family.</text>
</comment>
<protein>
    <recommendedName>
        <fullName evidence="6">IF rod domain-containing protein</fullName>
    </recommendedName>
</protein>
<dbReference type="SMART" id="SM01391">
    <property type="entry name" value="Filament"/>
    <property type="match status" value="1"/>
</dbReference>
<evidence type="ECO:0000259" key="6">
    <source>
        <dbReference type="PROSITE" id="PS51842"/>
    </source>
</evidence>
<dbReference type="PANTHER" id="PTHR45616">
    <property type="entry name" value="GATA-TYPE DOMAIN-CONTAINING PROTEIN"/>
    <property type="match status" value="1"/>
</dbReference>
<organism evidence="7 8">
    <name type="scientific">Gambusia affinis</name>
    <name type="common">Western mosquitofish</name>
    <name type="synonym">Heterandria affinis</name>
    <dbReference type="NCBI Taxonomy" id="33528"/>
    <lineage>
        <taxon>Eukaryota</taxon>
        <taxon>Metazoa</taxon>
        <taxon>Chordata</taxon>
        <taxon>Craniata</taxon>
        <taxon>Vertebrata</taxon>
        <taxon>Euteleostomi</taxon>
        <taxon>Actinopterygii</taxon>
        <taxon>Neopterygii</taxon>
        <taxon>Teleostei</taxon>
        <taxon>Neoteleostei</taxon>
        <taxon>Acanthomorphata</taxon>
        <taxon>Ovalentaria</taxon>
        <taxon>Atherinomorphae</taxon>
        <taxon>Cyprinodontiformes</taxon>
        <taxon>Poeciliidae</taxon>
        <taxon>Poeciliinae</taxon>
        <taxon>Gambusia</taxon>
    </lineage>
</organism>
<keyword evidence="3 5" id="KW-0175">Coiled coil</keyword>
<dbReference type="Gene3D" id="1.20.5.500">
    <property type="entry name" value="Single helix bin"/>
    <property type="match status" value="1"/>
</dbReference>
<dbReference type="Pfam" id="PF16208">
    <property type="entry name" value="Keratin_2_head"/>
    <property type="match status" value="1"/>
</dbReference>
<evidence type="ECO:0000313" key="8">
    <source>
        <dbReference type="Proteomes" id="UP000250572"/>
    </source>
</evidence>
<proteinExistence type="inferred from homology"/>
<comment type="caution">
    <text evidence="7">The sequence shown here is derived from an EMBL/GenBank/DDBJ whole genome shotgun (WGS) entry which is preliminary data.</text>
</comment>
<keyword evidence="2" id="KW-0403">Intermediate filament</keyword>
<dbReference type="STRING" id="33528.ENSGAFP00000031287"/>
<evidence type="ECO:0000256" key="5">
    <source>
        <dbReference type="SAM" id="Coils"/>
    </source>
</evidence>
<dbReference type="EMBL" id="NHOQ01000244">
    <property type="protein sequence ID" value="PWA31908.1"/>
    <property type="molecule type" value="Genomic_DNA"/>
</dbReference>
<dbReference type="FunFam" id="1.20.5.1160:FF:000001">
    <property type="entry name" value="Keratin type II"/>
    <property type="match status" value="1"/>
</dbReference>
<evidence type="ECO:0000256" key="3">
    <source>
        <dbReference type="ARBA" id="ARBA00023054"/>
    </source>
</evidence>
<dbReference type="AlphaFoldDB" id="A0A315W8A2"/>
<dbReference type="InterPro" id="IPR003054">
    <property type="entry name" value="Keratin_II"/>
</dbReference>
<dbReference type="SUPFAM" id="SSF64593">
    <property type="entry name" value="Intermediate filament protein, coiled coil region"/>
    <property type="match status" value="2"/>
</dbReference>
<feature type="coiled-coil region" evidence="5">
    <location>
        <begin position="440"/>
        <end position="513"/>
    </location>
</feature>
<dbReference type="PANTHER" id="PTHR45616:SF21">
    <property type="entry name" value="KERATIN, TYPE II CYTOSKELETAL 7"/>
    <property type="match status" value="1"/>
</dbReference>
<reference evidence="7 8" key="1">
    <citation type="journal article" date="2018" name="G3 (Bethesda)">
        <title>A High-Quality Reference Genome for the Invasive Mosquitofish Gambusia affinis Using a Chicago Library.</title>
        <authorList>
            <person name="Hoffberg S.L."/>
            <person name="Troendle N.J."/>
            <person name="Glenn T.C."/>
            <person name="Mahmud O."/>
            <person name="Louha S."/>
            <person name="Chalopin D."/>
            <person name="Bennetzen J.L."/>
            <person name="Mauricio R."/>
        </authorList>
    </citation>
    <scope>NUCLEOTIDE SEQUENCE [LARGE SCALE GENOMIC DNA]</scope>
    <source>
        <strain evidence="7">NE01/NJP1002.9</strain>
        <tissue evidence="7">Muscle</tissue>
    </source>
</reference>
<keyword evidence="1" id="KW-0416">Keratin</keyword>
<accession>A0A315W8A2</accession>
<name>A0A315W8A2_GAMAF</name>
<evidence type="ECO:0000256" key="4">
    <source>
        <dbReference type="ARBA" id="ARBA00061646"/>
    </source>
</evidence>
<feature type="coiled-coil region" evidence="5">
    <location>
        <begin position="249"/>
        <end position="304"/>
    </location>
</feature>